<dbReference type="NCBIfam" id="TIGR00678">
    <property type="entry name" value="holB"/>
    <property type="match status" value="1"/>
</dbReference>
<evidence type="ECO:0000259" key="11">
    <source>
        <dbReference type="PROSITE" id="PS51007"/>
    </source>
</evidence>
<sequence>MTIPVTQWHAAAWQQLQASRQQQRLPHALLLSGEAGIGKAEFAAQVAASLLCEQPAADGRACGHCHACQRVAAQTHPDRIQLAPEEPGKPIKVDAIRQLIQALSLTGHYGRYRVVLMEPAEVMNSNAANAFLKSLEEPPANTLLILVTSAPARLPATIRSRCQPLRLKSPDSAAAAAWLSQESGDSSQAEIELALRLTGGAPLLAARYLRNGWLGERRRLLQALAGCATGETSPLDAATLATQLLKLDRQLPIYWMYYWVADFIRLAYDDNNIKNNDMTSDLQKLPRQVEQQALHRLLGKLQQARRLTETTVNPQLLWEDLMIDWSSLFADQRG</sequence>
<evidence type="ECO:0000256" key="10">
    <source>
        <dbReference type="PROSITE-ProRule" id="PRU00433"/>
    </source>
</evidence>
<evidence type="ECO:0000256" key="6">
    <source>
        <dbReference type="ARBA" id="ARBA00022723"/>
    </source>
</evidence>
<evidence type="ECO:0000256" key="4">
    <source>
        <dbReference type="ARBA" id="ARBA00022695"/>
    </source>
</evidence>
<dbReference type="PANTHER" id="PTHR11669">
    <property type="entry name" value="REPLICATION FACTOR C / DNA POLYMERASE III GAMMA-TAU SUBUNIT"/>
    <property type="match status" value="1"/>
</dbReference>
<accession>A0A4R8IRD2</accession>
<dbReference type="InterPro" id="IPR009056">
    <property type="entry name" value="Cyt_c-like_dom"/>
</dbReference>
<protein>
    <recommendedName>
        <fullName evidence="2">DNA polymerase III subunit delta'</fullName>
        <ecNumber evidence="1">2.7.7.7</ecNumber>
    </recommendedName>
</protein>
<dbReference type="InterPro" id="IPR015199">
    <property type="entry name" value="DNA_pol_III_delta_C"/>
</dbReference>
<keyword evidence="3" id="KW-0808">Transferase</keyword>
<organism evidence="12 13">
    <name type="scientific">Thiohalophilus thiocyanatoxydans</name>
    <dbReference type="NCBI Taxonomy" id="381308"/>
    <lineage>
        <taxon>Bacteria</taxon>
        <taxon>Pseudomonadati</taxon>
        <taxon>Pseudomonadota</taxon>
        <taxon>Gammaproteobacteria</taxon>
        <taxon>Thiohalomonadales</taxon>
        <taxon>Thiohalophilaceae</taxon>
        <taxon>Thiohalophilus</taxon>
    </lineage>
</organism>
<keyword evidence="13" id="KW-1185">Reference proteome</keyword>
<dbReference type="GO" id="GO:0046872">
    <property type="term" value="F:metal ion binding"/>
    <property type="evidence" value="ECO:0007669"/>
    <property type="project" value="UniProtKB-KW"/>
</dbReference>
<dbReference type="InterPro" id="IPR050238">
    <property type="entry name" value="DNA_Rep/Repair_Clamp_Loader"/>
</dbReference>
<keyword evidence="6 10" id="KW-0479">Metal-binding</keyword>
<keyword evidence="4" id="KW-0548">Nucleotidyltransferase</keyword>
<dbReference type="Gene3D" id="1.20.272.10">
    <property type="match status" value="1"/>
</dbReference>
<dbReference type="GO" id="GO:0003887">
    <property type="term" value="F:DNA-directed DNA polymerase activity"/>
    <property type="evidence" value="ECO:0007669"/>
    <property type="project" value="UniProtKB-KW"/>
</dbReference>
<keyword evidence="10" id="KW-0349">Heme</keyword>
<evidence type="ECO:0000256" key="7">
    <source>
        <dbReference type="ARBA" id="ARBA00022932"/>
    </source>
</evidence>
<dbReference type="EC" id="2.7.7.7" evidence="1"/>
<evidence type="ECO:0000256" key="2">
    <source>
        <dbReference type="ARBA" id="ARBA00014363"/>
    </source>
</evidence>
<feature type="domain" description="Cytochrome c" evidence="11">
    <location>
        <begin position="33"/>
        <end position="183"/>
    </location>
</feature>
<evidence type="ECO:0000256" key="5">
    <source>
        <dbReference type="ARBA" id="ARBA00022705"/>
    </source>
</evidence>
<dbReference type="GO" id="GO:0003677">
    <property type="term" value="F:DNA binding"/>
    <property type="evidence" value="ECO:0007669"/>
    <property type="project" value="InterPro"/>
</dbReference>
<dbReference type="InterPro" id="IPR004622">
    <property type="entry name" value="DNA_pol_HolB"/>
</dbReference>
<dbReference type="GO" id="GO:0009055">
    <property type="term" value="F:electron transfer activity"/>
    <property type="evidence" value="ECO:0007669"/>
    <property type="project" value="InterPro"/>
</dbReference>
<dbReference type="GO" id="GO:0020037">
    <property type="term" value="F:heme binding"/>
    <property type="evidence" value="ECO:0007669"/>
    <property type="project" value="InterPro"/>
</dbReference>
<dbReference type="GO" id="GO:0006261">
    <property type="term" value="P:DNA-templated DNA replication"/>
    <property type="evidence" value="ECO:0007669"/>
    <property type="project" value="TreeGrafter"/>
</dbReference>
<evidence type="ECO:0000313" key="13">
    <source>
        <dbReference type="Proteomes" id="UP000294914"/>
    </source>
</evidence>
<dbReference type="Pfam" id="PF13177">
    <property type="entry name" value="DNA_pol3_delta2"/>
    <property type="match status" value="1"/>
</dbReference>
<dbReference type="Proteomes" id="UP000294914">
    <property type="component" value="Unassembled WGS sequence"/>
</dbReference>
<dbReference type="SUPFAM" id="SSF52540">
    <property type="entry name" value="P-loop containing nucleoside triphosphate hydrolases"/>
    <property type="match status" value="1"/>
</dbReference>
<comment type="caution">
    <text evidence="12">The sequence shown here is derived from an EMBL/GenBank/DDBJ whole genome shotgun (WGS) entry which is preliminary data.</text>
</comment>
<evidence type="ECO:0000256" key="8">
    <source>
        <dbReference type="ARBA" id="ARBA00023004"/>
    </source>
</evidence>
<dbReference type="NCBIfam" id="NF004310">
    <property type="entry name" value="PRK05707.1"/>
    <property type="match status" value="1"/>
</dbReference>
<dbReference type="PANTHER" id="PTHR11669:SF8">
    <property type="entry name" value="DNA POLYMERASE III SUBUNIT DELTA"/>
    <property type="match status" value="1"/>
</dbReference>
<dbReference type="EMBL" id="SOQX01000002">
    <property type="protein sequence ID" value="TDY02894.1"/>
    <property type="molecule type" value="Genomic_DNA"/>
</dbReference>
<gene>
    <name evidence="12" type="ORF">EDC23_1278</name>
</gene>
<proteinExistence type="predicted"/>
<dbReference type="RefSeq" id="WP_134082163.1">
    <property type="nucleotide sequence ID" value="NZ_SOQX01000002.1"/>
</dbReference>
<keyword evidence="8 10" id="KW-0408">Iron</keyword>
<evidence type="ECO:0000256" key="9">
    <source>
        <dbReference type="ARBA" id="ARBA00049244"/>
    </source>
</evidence>
<dbReference type="AlphaFoldDB" id="A0A4R8IRD2"/>
<evidence type="ECO:0000256" key="3">
    <source>
        <dbReference type="ARBA" id="ARBA00022679"/>
    </source>
</evidence>
<dbReference type="PROSITE" id="PS51007">
    <property type="entry name" value="CYTC"/>
    <property type="match status" value="1"/>
</dbReference>
<dbReference type="GO" id="GO:0008408">
    <property type="term" value="F:3'-5' exonuclease activity"/>
    <property type="evidence" value="ECO:0007669"/>
    <property type="project" value="InterPro"/>
</dbReference>
<dbReference type="Pfam" id="PF09115">
    <property type="entry name" value="DNApol3-delta_C"/>
    <property type="match status" value="1"/>
</dbReference>
<dbReference type="Gene3D" id="3.40.50.300">
    <property type="entry name" value="P-loop containing nucleotide triphosphate hydrolases"/>
    <property type="match status" value="1"/>
</dbReference>
<dbReference type="GO" id="GO:0009360">
    <property type="term" value="C:DNA polymerase III complex"/>
    <property type="evidence" value="ECO:0007669"/>
    <property type="project" value="InterPro"/>
</dbReference>
<name>A0A4R8IRD2_9GAMM</name>
<reference evidence="12 13" key="1">
    <citation type="submission" date="2019-03" db="EMBL/GenBank/DDBJ databases">
        <title>Genomic Encyclopedia of Type Strains, Phase IV (KMG-IV): sequencing the most valuable type-strain genomes for metagenomic binning, comparative biology and taxonomic classification.</title>
        <authorList>
            <person name="Goeker M."/>
        </authorList>
    </citation>
    <scope>NUCLEOTIDE SEQUENCE [LARGE SCALE GENOMIC DNA]</scope>
    <source>
        <strain evidence="12 13">DSM 16326</strain>
    </source>
</reference>
<comment type="catalytic activity">
    <reaction evidence="9">
        <text>DNA(n) + a 2'-deoxyribonucleoside 5'-triphosphate = DNA(n+1) + diphosphate</text>
        <dbReference type="Rhea" id="RHEA:22508"/>
        <dbReference type="Rhea" id="RHEA-COMP:17339"/>
        <dbReference type="Rhea" id="RHEA-COMP:17340"/>
        <dbReference type="ChEBI" id="CHEBI:33019"/>
        <dbReference type="ChEBI" id="CHEBI:61560"/>
        <dbReference type="ChEBI" id="CHEBI:173112"/>
        <dbReference type="EC" id="2.7.7.7"/>
    </reaction>
</comment>
<dbReference type="OrthoDB" id="9811073at2"/>
<evidence type="ECO:0000256" key="1">
    <source>
        <dbReference type="ARBA" id="ARBA00012417"/>
    </source>
</evidence>
<keyword evidence="5" id="KW-0235">DNA replication</keyword>
<keyword evidence="7" id="KW-0239">DNA-directed DNA polymerase</keyword>
<dbReference type="InterPro" id="IPR027417">
    <property type="entry name" value="P-loop_NTPase"/>
</dbReference>
<evidence type="ECO:0000313" key="12">
    <source>
        <dbReference type="EMBL" id="TDY02894.1"/>
    </source>
</evidence>